<reference evidence="1" key="1">
    <citation type="journal article" date="2021" name="Proc. Natl. Acad. Sci. U.S.A.">
        <title>A Catalog of Tens of Thousands of Viruses from Human Metagenomes Reveals Hidden Associations with Chronic Diseases.</title>
        <authorList>
            <person name="Tisza M.J."/>
            <person name="Buck C.B."/>
        </authorList>
    </citation>
    <scope>NUCLEOTIDE SEQUENCE</scope>
    <source>
        <strain evidence="1">CtelJ1</strain>
    </source>
</reference>
<accession>A0A8S5V2E1</accession>
<sequence length="681" mass="76559">MHRLRGRRAWQGESQQRQQEGCSIDVSCEIGNTFFIMDNNIDKWGSLSMPERASLISLFTGSGVTSLDEMRALYNEYGNGGGIHIDPSKKGTFTSAAKRHGMGVQEFASRVLSNKDDYSTAMVRKANFARNAAKWHGDGGEVEQMFDSITPSEKVAINLRGLSRKQIKNKAYDLADRYGLNDDIIGTRRQARMFNRTQKRWHDKGADKYIDKQLLDAIRNGDKQAFNDYITLGRDRFATKYAFPAIAGGIVGPAGMLAGIANTIFDAGINQTTGGLRDSWGDLFVDRYSRPVLSSLLEFTNPLNFSGTKVSGRLSGEHFYDVLDDIEKAFGKNSKEYRAAIQTKPELVFKLRDESGSIQAYNDKTNSIRYAPWTSKTSLAHEFGHSVGDKLERKGIGLLYDNGKYVYEGHNINTTDKNYIDVVPRELYADSFRQIVKPYKGLDKDLKLRARIADEYLNDGMPDFTGWSKSGEEVPTFLRNEYSDIYRKQRLDYKNVYEDAAKLGVDPRAYLQMKSRAYADYLNHFGGTPNIQYHGAPYADATIFPQKSHPLYRVQVRGTGTGPEGIYLTNQKGYAERYEQPGIGVHTGYKPDWYSGGRTYVVSAGVNPIDITDPRMGKMPAWILQHITPENRAYVESLGYNGISGTSGFGFNETAVFSPNQIKSLEGNVGYFNPWKESIYE</sequence>
<organism evidence="1">
    <name type="scientific">CrAss-like virus sp. ctelJ1</name>
    <dbReference type="NCBI Taxonomy" id="2825838"/>
    <lineage>
        <taxon>Viruses</taxon>
        <taxon>Duplodnaviria</taxon>
        <taxon>Heunggongvirae</taxon>
        <taxon>Uroviricota</taxon>
        <taxon>Caudoviricetes</taxon>
        <taxon>Crassvirales</taxon>
    </lineage>
</organism>
<evidence type="ECO:0000313" key="1">
    <source>
        <dbReference type="EMBL" id="DAG00886.1"/>
    </source>
</evidence>
<protein>
    <submittedName>
        <fullName evidence="1">PolyVal ADP-Ribosyltransferase</fullName>
    </submittedName>
</protein>
<dbReference type="EMBL" id="BK016184">
    <property type="protein sequence ID" value="DAG00886.1"/>
    <property type="molecule type" value="Genomic_DNA"/>
</dbReference>
<name>A0A8S5V2E1_9CAUD</name>
<proteinExistence type="predicted"/>